<name>A0A7S3QT50_DUNTE</name>
<dbReference type="GO" id="GO:0003677">
    <property type="term" value="F:DNA binding"/>
    <property type="evidence" value="ECO:0007669"/>
    <property type="project" value="UniProtKB-KW"/>
</dbReference>
<reference evidence="8" key="1">
    <citation type="submission" date="2021-01" db="EMBL/GenBank/DDBJ databases">
        <authorList>
            <person name="Corre E."/>
            <person name="Pelletier E."/>
            <person name="Niang G."/>
            <person name="Scheremetjew M."/>
            <person name="Finn R."/>
            <person name="Kale V."/>
            <person name="Holt S."/>
            <person name="Cochrane G."/>
            <person name="Meng A."/>
            <person name="Brown T."/>
            <person name="Cohen L."/>
        </authorList>
    </citation>
    <scope>NUCLEOTIDE SEQUENCE</scope>
    <source>
        <strain evidence="8">CCMP1320</strain>
    </source>
</reference>
<keyword evidence="4" id="KW-0238">DNA-binding</keyword>
<dbReference type="InterPro" id="IPR013325">
    <property type="entry name" value="RNA_pol_sigma_r2"/>
</dbReference>
<evidence type="ECO:0000256" key="2">
    <source>
        <dbReference type="ARBA" id="ARBA00023015"/>
    </source>
</evidence>
<dbReference type="InterPro" id="IPR014284">
    <property type="entry name" value="RNA_pol_sigma-70_dom"/>
</dbReference>
<dbReference type="EMBL" id="HBIP01013000">
    <property type="protein sequence ID" value="CAE0492360.1"/>
    <property type="molecule type" value="Transcribed_RNA"/>
</dbReference>
<dbReference type="InterPro" id="IPR050239">
    <property type="entry name" value="Sigma-70_RNA_pol_init_factors"/>
</dbReference>
<feature type="region of interest" description="Disordered" evidence="6">
    <location>
        <begin position="222"/>
        <end position="312"/>
    </location>
</feature>
<evidence type="ECO:0000256" key="4">
    <source>
        <dbReference type="ARBA" id="ARBA00023125"/>
    </source>
</evidence>
<dbReference type="PANTHER" id="PTHR30603:SF47">
    <property type="entry name" value="RNA POLYMERASE SIGMA FACTOR SIGD, CHLOROPLASTIC"/>
    <property type="match status" value="1"/>
</dbReference>
<feature type="region of interest" description="Disordered" evidence="6">
    <location>
        <begin position="13"/>
        <end position="48"/>
    </location>
</feature>
<evidence type="ECO:0000256" key="6">
    <source>
        <dbReference type="SAM" id="MobiDB-lite"/>
    </source>
</evidence>
<evidence type="ECO:0000313" key="8">
    <source>
        <dbReference type="EMBL" id="CAE0492360.1"/>
    </source>
</evidence>
<dbReference type="InterPro" id="IPR007624">
    <property type="entry name" value="RNA_pol_sigma70_r3"/>
</dbReference>
<dbReference type="InterPro" id="IPR036388">
    <property type="entry name" value="WH-like_DNA-bd_sf"/>
</dbReference>
<dbReference type="PROSITE" id="PS00716">
    <property type="entry name" value="SIGMA70_2"/>
    <property type="match status" value="1"/>
</dbReference>
<dbReference type="AlphaFoldDB" id="A0A7S3QT50"/>
<feature type="region of interest" description="Disordered" evidence="6">
    <location>
        <begin position="541"/>
        <end position="575"/>
    </location>
</feature>
<protein>
    <recommendedName>
        <fullName evidence="7">RNA polymerase sigma-70 domain-containing protein</fullName>
    </recommendedName>
</protein>
<keyword evidence="2" id="KW-0805">Transcription regulation</keyword>
<dbReference type="InterPro" id="IPR000943">
    <property type="entry name" value="RNA_pol_sigma70"/>
</dbReference>
<feature type="domain" description="RNA polymerase sigma-70" evidence="7">
    <location>
        <begin position="608"/>
        <end position="634"/>
    </location>
</feature>
<dbReference type="InterPro" id="IPR007630">
    <property type="entry name" value="RNA_pol_sigma70_r4"/>
</dbReference>
<dbReference type="Pfam" id="PF04545">
    <property type="entry name" value="Sigma70_r4"/>
    <property type="match status" value="1"/>
</dbReference>
<dbReference type="GO" id="GO:0006352">
    <property type="term" value="P:DNA-templated transcription initiation"/>
    <property type="evidence" value="ECO:0007669"/>
    <property type="project" value="InterPro"/>
</dbReference>
<feature type="compositionally biased region" description="Polar residues" evidence="6">
    <location>
        <begin position="249"/>
        <end position="258"/>
    </location>
</feature>
<feature type="compositionally biased region" description="Low complexity" evidence="6">
    <location>
        <begin position="276"/>
        <end position="296"/>
    </location>
</feature>
<dbReference type="PANTHER" id="PTHR30603">
    <property type="entry name" value="RNA POLYMERASE SIGMA FACTOR RPO"/>
    <property type="match status" value="1"/>
</dbReference>
<gene>
    <name evidence="8" type="ORF">DTER00134_LOCUS7433</name>
</gene>
<dbReference type="InterPro" id="IPR013324">
    <property type="entry name" value="RNA_pol_sigma_r3/r4-like"/>
</dbReference>
<dbReference type="SUPFAM" id="SSF88946">
    <property type="entry name" value="Sigma2 domain of RNA polymerase sigma factors"/>
    <property type="match status" value="1"/>
</dbReference>
<dbReference type="Pfam" id="PF04539">
    <property type="entry name" value="Sigma70_r3"/>
    <property type="match status" value="1"/>
</dbReference>
<keyword evidence="5" id="KW-0804">Transcription</keyword>
<proteinExistence type="inferred from homology"/>
<dbReference type="CDD" id="cd06171">
    <property type="entry name" value="Sigma70_r4"/>
    <property type="match status" value="1"/>
</dbReference>
<dbReference type="GO" id="GO:0016987">
    <property type="term" value="F:sigma factor activity"/>
    <property type="evidence" value="ECO:0007669"/>
    <property type="project" value="UniProtKB-KW"/>
</dbReference>
<accession>A0A7S3QT50</accession>
<dbReference type="PRINTS" id="PR00046">
    <property type="entry name" value="SIGMA70FCT"/>
</dbReference>
<evidence type="ECO:0000256" key="3">
    <source>
        <dbReference type="ARBA" id="ARBA00023082"/>
    </source>
</evidence>
<dbReference type="NCBIfam" id="TIGR02937">
    <property type="entry name" value="sigma70-ECF"/>
    <property type="match status" value="1"/>
</dbReference>
<dbReference type="Pfam" id="PF04542">
    <property type="entry name" value="Sigma70_r2"/>
    <property type="match status" value="1"/>
</dbReference>
<dbReference type="InterPro" id="IPR007627">
    <property type="entry name" value="RNA_pol_sigma70_r2"/>
</dbReference>
<feature type="compositionally biased region" description="Basic and acidic residues" evidence="6">
    <location>
        <begin position="554"/>
        <end position="567"/>
    </location>
</feature>
<evidence type="ECO:0000256" key="5">
    <source>
        <dbReference type="ARBA" id="ARBA00023163"/>
    </source>
</evidence>
<sequence>MSFVLRPLSQQQLAAGSRQQAQQPPIPHRQQVACRAASNSGWGTSVLDRPPVQEELHEQQPAELVVEHASAYDVLQEPSSDLEWEREFSDYASATELIDNLEALQEELNSNVSVMDSLWFAPSPPATAAPAVAPNSEDAERRRAARKASREARKKAQAQAQAVQEQQLAVQVATAATSTTPSVPEPLQAPQAPIPAPSGDDLSADLQSLDDLRQQLSQMWEEEPFGRQTTPSPATSPPPGRVAAPLPKQQASTLSPSLVLSPKKESTTFATAAQRLSPSVGPSLSLPSTSPTPSAARARHQRRADRYSPRPRVAAVAAEPATSKGSATGRVMTAPDSTAQFMKAASSVALLQGNEQKELATVVKDYLLLMRIKSELKNILKREPQLDEWAKAAKMELKAFTARLEAGQAAKSVMVKSNYRLVVNIVNKYRGRGMEIHDLIAEGMHGLLRGVEKFDADKGFRFSTYAHWWIRQSVSRAISYQTRAVRVPYHMQELLVKLRTAKTKFQEQHNRPPTDEEMAVELKVPVTRITQALTASIAPKSLDAQLSEGDDGGGDLKDQLADERSTPEELFEEEQMQESVMLVLQELDEREAGIIRMRLGIDGSEVYTLEDIGRAFNVTRERVRQVEAKAMHKLQELAGGGSLGVGEYSVPGLNDKNGMVARASRGTHKS</sequence>
<dbReference type="SUPFAM" id="SSF88659">
    <property type="entry name" value="Sigma3 and sigma4 domains of RNA polymerase sigma factors"/>
    <property type="match status" value="2"/>
</dbReference>
<evidence type="ECO:0000259" key="7">
    <source>
        <dbReference type="PROSITE" id="PS00716"/>
    </source>
</evidence>
<feature type="region of interest" description="Disordered" evidence="6">
    <location>
        <begin position="176"/>
        <end position="204"/>
    </location>
</feature>
<keyword evidence="3" id="KW-0731">Sigma factor</keyword>
<comment type="similarity">
    <text evidence="1">Belongs to the sigma-70 factor family.</text>
</comment>
<feature type="compositionally biased region" description="Basic residues" evidence="6">
    <location>
        <begin position="143"/>
        <end position="156"/>
    </location>
</feature>
<dbReference type="Gene3D" id="1.10.601.10">
    <property type="entry name" value="RNA Polymerase Primary Sigma Factor"/>
    <property type="match status" value="1"/>
</dbReference>
<feature type="compositionally biased region" description="Polar residues" evidence="6">
    <location>
        <begin position="13"/>
        <end position="23"/>
    </location>
</feature>
<feature type="region of interest" description="Disordered" evidence="6">
    <location>
        <begin position="126"/>
        <end position="156"/>
    </location>
</feature>
<dbReference type="Gene3D" id="1.10.10.10">
    <property type="entry name" value="Winged helix-like DNA-binding domain superfamily/Winged helix DNA-binding domain"/>
    <property type="match status" value="2"/>
</dbReference>
<organism evidence="8">
    <name type="scientific">Dunaliella tertiolecta</name>
    <name type="common">Green alga</name>
    <dbReference type="NCBI Taxonomy" id="3047"/>
    <lineage>
        <taxon>Eukaryota</taxon>
        <taxon>Viridiplantae</taxon>
        <taxon>Chlorophyta</taxon>
        <taxon>core chlorophytes</taxon>
        <taxon>Chlorophyceae</taxon>
        <taxon>CS clade</taxon>
        <taxon>Chlamydomonadales</taxon>
        <taxon>Dunaliellaceae</taxon>
        <taxon>Dunaliella</taxon>
    </lineage>
</organism>
<evidence type="ECO:0000256" key="1">
    <source>
        <dbReference type="ARBA" id="ARBA00007788"/>
    </source>
</evidence>